<organism evidence="2">
    <name type="scientific">hydrothermal vent metagenome</name>
    <dbReference type="NCBI Taxonomy" id="652676"/>
    <lineage>
        <taxon>unclassified sequences</taxon>
        <taxon>metagenomes</taxon>
        <taxon>ecological metagenomes</taxon>
    </lineage>
</organism>
<evidence type="ECO:0000259" key="1">
    <source>
        <dbReference type="Pfam" id="PF10988"/>
    </source>
</evidence>
<name>A0A170PU64_9ZZZZ</name>
<evidence type="ECO:0000313" key="2">
    <source>
        <dbReference type="EMBL" id="CUS57362.1"/>
    </source>
</evidence>
<dbReference type="Gene3D" id="2.160.20.120">
    <property type="match status" value="1"/>
</dbReference>
<dbReference type="Pfam" id="PF10988">
    <property type="entry name" value="DUF2807"/>
    <property type="match status" value="1"/>
</dbReference>
<dbReference type="InterPro" id="IPR021255">
    <property type="entry name" value="DUF2807"/>
</dbReference>
<reference evidence="2" key="1">
    <citation type="submission" date="2015-10" db="EMBL/GenBank/DDBJ databases">
        <authorList>
            <person name="Gilbert D.G."/>
        </authorList>
    </citation>
    <scope>NUCLEOTIDE SEQUENCE</scope>
</reference>
<sequence length="309" mass="31550">MKRALISLSALSIAALPALAETKDFPVGSFSSIDVKGGIKVLYETGAETTVIVEQAEGDFSDISIETDDGELQIGRESLGFLKSLRANLHVDLVEGDLRVKVNGKRKPSYTVIVTSPSISELDVAQSSILEASGIDAGEIELDASSSAKLIVSGRAASADMDASSSSSIDASDFIVGAISIEATSSADVIAHAVTNSRARIDASSSSDVKLVLESTADIDVDASSSTDIVLTGTCDEITVDASSSADVEAKDLLCKSAEIDASSSADVSVSVTEALEAKASSGADINVHGAPTQVDITESSGGDISIKS</sequence>
<dbReference type="AlphaFoldDB" id="A0A170PU64"/>
<proteinExistence type="predicted"/>
<feature type="domain" description="Putative auto-transporter adhesin head GIN" evidence="1">
    <location>
        <begin position="30"/>
        <end position="209"/>
    </location>
</feature>
<accession>A0A170PU64</accession>
<protein>
    <recommendedName>
        <fullName evidence="1">Putative auto-transporter adhesin head GIN domain-containing protein</fullName>
    </recommendedName>
</protein>
<gene>
    <name evidence="2" type="ORF">MGWOODY_Hyp526</name>
</gene>
<dbReference type="EMBL" id="CZQD01000039">
    <property type="protein sequence ID" value="CUS57362.1"/>
    <property type="molecule type" value="Genomic_DNA"/>
</dbReference>